<gene>
    <name evidence="2" type="ORF">Prum_049100</name>
</gene>
<dbReference type="CDD" id="cd06260">
    <property type="entry name" value="DUF820-like"/>
    <property type="match status" value="1"/>
</dbReference>
<dbReference type="InterPro" id="IPR012296">
    <property type="entry name" value="Nuclease_put_TT1808"/>
</dbReference>
<keyword evidence="3" id="KW-1185">Reference proteome</keyword>
<sequence>MAFTIADLEELPRGTRAEVHDGNLYVIFPARLWHQYVEQKLCNLLEQAGRFAFTQVGVLNTAKDTRVAEVGVFYDQPTDPNAAWHDPAALALVAEVWSPSSDKKDRNPSWYAERGIPEYWLAEPIEGDPWGALVTMYELANTLAGSTEYVERRRATLAELQLNGLS</sequence>
<dbReference type="InterPro" id="IPR008538">
    <property type="entry name" value="Uma2"/>
</dbReference>
<reference evidence="2 3" key="1">
    <citation type="submission" date="2020-03" db="EMBL/GenBank/DDBJ databases">
        <title>Whole genome shotgun sequence of Phytohabitans rumicis NBRC 108638.</title>
        <authorList>
            <person name="Komaki H."/>
            <person name="Tamura T."/>
        </authorList>
    </citation>
    <scope>NUCLEOTIDE SEQUENCE [LARGE SCALE GENOMIC DNA]</scope>
    <source>
        <strain evidence="2 3">NBRC 108638</strain>
    </source>
</reference>
<reference evidence="2 3" key="2">
    <citation type="submission" date="2020-03" db="EMBL/GenBank/DDBJ databases">
        <authorList>
            <person name="Ichikawa N."/>
            <person name="Kimura A."/>
            <person name="Kitahashi Y."/>
            <person name="Uohara A."/>
        </authorList>
    </citation>
    <scope>NUCLEOTIDE SEQUENCE [LARGE SCALE GENOMIC DNA]</scope>
    <source>
        <strain evidence="2 3">NBRC 108638</strain>
    </source>
</reference>
<evidence type="ECO:0000313" key="2">
    <source>
        <dbReference type="EMBL" id="GFJ91268.1"/>
    </source>
</evidence>
<protein>
    <recommendedName>
        <fullName evidence="1">Putative restriction endonuclease domain-containing protein</fullName>
    </recommendedName>
</protein>
<dbReference type="Pfam" id="PF05685">
    <property type="entry name" value="Uma2"/>
    <property type="match status" value="1"/>
</dbReference>
<accession>A0A6V8L8F8</accession>
<dbReference type="SUPFAM" id="SSF52980">
    <property type="entry name" value="Restriction endonuclease-like"/>
    <property type="match status" value="1"/>
</dbReference>
<evidence type="ECO:0000259" key="1">
    <source>
        <dbReference type="Pfam" id="PF05685"/>
    </source>
</evidence>
<dbReference type="Gene3D" id="3.90.1570.10">
    <property type="entry name" value="tt1808, chain A"/>
    <property type="match status" value="1"/>
</dbReference>
<comment type="caution">
    <text evidence="2">The sequence shown here is derived from an EMBL/GenBank/DDBJ whole genome shotgun (WGS) entry which is preliminary data.</text>
</comment>
<dbReference type="Proteomes" id="UP000482960">
    <property type="component" value="Unassembled WGS sequence"/>
</dbReference>
<dbReference type="EMBL" id="BLPG01000001">
    <property type="protein sequence ID" value="GFJ91268.1"/>
    <property type="molecule type" value="Genomic_DNA"/>
</dbReference>
<dbReference type="InterPro" id="IPR011335">
    <property type="entry name" value="Restrct_endonuc-II-like"/>
</dbReference>
<evidence type="ECO:0000313" key="3">
    <source>
        <dbReference type="Proteomes" id="UP000482960"/>
    </source>
</evidence>
<dbReference type="RefSeq" id="WP_173078400.1">
    <property type="nucleotide sequence ID" value="NZ_BAABJB010000010.1"/>
</dbReference>
<organism evidence="2 3">
    <name type="scientific">Phytohabitans rumicis</name>
    <dbReference type="NCBI Taxonomy" id="1076125"/>
    <lineage>
        <taxon>Bacteria</taxon>
        <taxon>Bacillati</taxon>
        <taxon>Actinomycetota</taxon>
        <taxon>Actinomycetes</taxon>
        <taxon>Micromonosporales</taxon>
        <taxon>Micromonosporaceae</taxon>
    </lineage>
</organism>
<feature type="domain" description="Putative restriction endonuclease" evidence="1">
    <location>
        <begin position="7"/>
        <end position="160"/>
    </location>
</feature>
<dbReference type="AlphaFoldDB" id="A0A6V8L8F8"/>
<proteinExistence type="predicted"/>
<name>A0A6V8L8F8_9ACTN</name>